<dbReference type="GO" id="GO:0000155">
    <property type="term" value="F:phosphorelay sensor kinase activity"/>
    <property type="evidence" value="ECO:0007669"/>
    <property type="project" value="InterPro"/>
</dbReference>
<dbReference type="CDD" id="cd00082">
    <property type="entry name" value="HisKA"/>
    <property type="match status" value="1"/>
</dbReference>
<gene>
    <name evidence="10" type="ORF">ALAG00032_LOCUS15769</name>
</gene>
<dbReference type="AlphaFoldDB" id="A0A7S3K4R9"/>
<proteinExistence type="predicted"/>
<evidence type="ECO:0000313" key="10">
    <source>
        <dbReference type="EMBL" id="CAE0374965.1"/>
    </source>
</evidence>
<evidence type="ECO:0000256" key="3">
    <source>
        <dbReference type="ARBA" id="ARBA00022553"/>
    </source>
</evidence>
<dbReference type="Gene3D" id="3.40.50.2300">
    <property type="match status" value="1"/>
</dbReference>
<dbReference type="Pfam" id="PF02518">
    <property type="entry name" value="HATPase_c"/>
    <property type="match status" value="1"/>
</dbReference>
<evidence type="ECO:0000256" key="1">
    <source>
        <dbReference type="ARBA" id="ARBA00000085"/>
    </source>
</evidence>
<evidence type="ECO:0000256" key="2">
    <source>
        <dbReference type="ARBA" id="ARBA00012438"/>
    </source>
</evidence>
<dbReference type="CDD" id="cd17546">
    <property type="entry name" value="REC_hyHK_CKI1_RcsC-like"/>
    <property type="match status" value="1"/>
</dbReference>
<accession>A0A7S3K4R9</accession>
<dbReference type="InterPro" id="IPR001789">
    <property type="entry name" value="Sig_transdc_resp-reg_receiver"/>
</dbReference>
<feature type="region of interest" description="Disordered" evidence="7">
    <location>
        <begin position="343"/>
        <end position="376"/>
    </location>
</feature>
<dbReference type="PANTHER" id="PTHR43047">
    <property type="entry name" value="TWO-COMPONENT HISTIDINE PROTEIN KINASE"/>
    <property type="match status" value="1"/>
</dbReference>
<dbReference type="SUPFAM" id="SSF47384">
    <property type="entry name" value="Homodimeric domain of signal transducing histidine kinase"/>
    <property type="match status" value="1"/>
</dbReference>
<evidence type="ECO:0000256" key="5">
    <source>
        <dbReference type="ARBA" id="ARBA00022777"/>
    </source>
</evidence>
<dbReference type="SMART" id="SM00387">
    <property type="entry name" value="HATPase_c"/>
    <property type="match status" value="1"/>
</dbReference>
<comment type="catalytic activity">
    <reaction evidence="1">
        <text>ATP + protein L-histidine = ADP + protein N-phospho-L-histidine.</text>
        <dbReference type="EC" id="2.7.13.3"/>
    </reaction>
</comment>
<keyword evidence="4" id="KW-0808">Transferase</keyword>
<protein>
    <recommendedName>
        <fullName evidence="2">histidine kinase</fullName>
        <ecNumber evidence="2">2.7.13.3</ecNumber>
    </recommendedName>
</protein>
<reference evidence="10" key="1">
    <citation type="submission" date="2021-01" db="EMBL/GenBank/DDBJ databases">
        <authorList>
            <person name="Corre E."/>
            <person name="Pelletier E."/>
            <person name="Niang G."/>
            <person name="Scheremetjew M."/>
            <person name="Finn R."/>
            <person name="Kale V."/>
            <person name="Holt S."/>
            <person name="Cochrane G."/>
            <person name="Meng A."/>
            <person name="Brown T."/>
            <person name="Cohen L."/>
        </authorList>
    </citation>
    <scope>NUCLEOTIDE SEQUENCE</scope>
    <source>
        <strain evidence="10">CCMP1510</strain>
    </source>
</reference>
<dbReference type="EMBL" id="HBIJ01023815">
    <property type="protein sequence ID" value="CAE0374965.1"/>
    <property type="molecule type" value="Transcribed_RNA"/>
</dbReference>
<dbReference type="InterPro" id="IPR003594">
    <property type="entry name" value="HATPase_dom"/>
</dbReference>
<dbReference type="Pfam" id="PF00512">
    <property type="entry name" value="HisKA"/>
    <property type="match status" value="1"/>
</dbReference>
<dbReference type="EC" id="2.7.13.3" evidence="2"/>
<evidence type="ECO:0000256" key="4">
    <source>
        <dbReference type="ARBA" id="ARBA00022679"/>
    </source>
</evidence>
<dbReference type="InterPro" id="IPR036097">
    <property type="entry name" value="HisK_dim/P_sf"/>
</dbReference>
<dbReference type="PRINTS" id="PR00344">
    <property type="entry name" value="BCTRLSENSOR"/>
</dbReference>
<feature type="region of interest" description="Disordered" evidence="7">
    <location>
        <begin position="543"/>
        <end position="565"/>
    </location>
</feature>
<evidence type="ECO:0000256" key="7">
    <source>
        <dbReference type="SAM" id="MobiDB-lite"/>
    </source>
</evidence>
<dbReference type="PROSITE" id="PS50109">
    <property type="entry name" value="HIS_KIN"/>
    <property type="match status" value="1"/>
</dbReference>
<evidence type="ECO:0000259" key="9">
    <source>
        <dbReference type="PROSITE" id="PS50110"/>
    </source>
</evidence>
<dbReference type="PROSITE" id="PS50110">
    <property type="entry name" value="RESPONSE_REGULATORY"/>
    <property type="match status" value="1"/>
</dbReference>
<dbReference type="InterPro" id="IPR005467">
    <property type="entry name" value="His_kinase_dom"/>
</dbReference>
<dbReference type="Pfam" id="PF00072">
    <property type="entry name" value="Response_reg"/>
    <property type="match status" value="1"/>
</dbReference>
<dbReference type="InterPro" id="IPR004358">
    <property type="entry name" value="Sig_transdc_His_kin-like_C"/>
</dbReference>
<feature type="compositionally biased region" description="Polar residues" evidence="7">
    <location>
        <begin position="343"/>
        <end position="374"/>
    </location>
</feature>
<name>A0A7S3K4R9_9STRA</name>
<feature type="domain" description="Histidine kinase" evidence="8">
    <location>
        <begin position="59"/>
        <end position="334"/>
    </location>
</feature>
<feature type="modified residue" description="4-aspartylphosphate" evidence="6">
    <location>
        <position position="458"/>
    </location>
</feature>
<evidence type="ECO:0000256" key="6">
    <source>
        <dbReference type="PROSITE-ProRule" id="PRU00169"/>
    </source>
</evidence>
<dbReference type="SMART" id="SM00448">
    <property type="entry name" value="REC"/>
    <property type="match status" value="1"/>
</dbReference>
<evidence type="ECO:0000259" key="8">
    <source>
        <dbReference type="PROSITE" id="PS50109"/>
    </source>
</evidence>
<feature type="domain" description="Response regulatory" evidence="9">
    <location>
        <begin position="404"/>
        <end position="524"/>
    </location>
</feature>
<feature type="compositionally biased region" description="Polar residues" evidence="7">
    <location>
        <begin position="545"/>
        <end position="563"/>
    </location>
</feature>
<organism evidence="10">
    <name type="scientific">Aureoumbra lagunensis</name>
    <dbReference type="NCBI Taxonomy" id="44058"/>
    <lineage>
        <taxon>Eukaryota</taxon>
        <taxon>Sar</taxon>
        <taxon>Stramenopiles</taxon>
        <taxon>Ochrophyta</taxon>
        <taxon>Pelagophyceae</taxon>
        <taxon>Pelagomonadales</taxon>
        <taxon>Aureoumbra</taxon>
    </lineage>
</organism>
<dbReference type="SUPFAM" id="SSF52172">
    <property type="entry name" value="CheY-like"/>
    <property type="match status" value="1"/>
</dbReference>
<dbReference type="InterPro" id="IPR003661">
    <property type="entry name" value="HisK_dim/P_dom"/>
</dbReference>
<dbReference type="SUPFAM" id="SSF55874">
    <property type="entry name" value="ATPase domain of HSP90 chaperone/DNA topoisomerase II/histidine kinase"/>
    <property type="match status" value="1"/>
</dbReference>
<dbReference type="Gene3D" id="1.10.287.130">
    <property type="match status" value="1"/>
</dbReference>
<dbReference type="InterPro" id="IPR036890">
    <property type="entry name" value="HATPase_C_sf"/>
</dbReference>
<keyword evidence="3 6" id="KW-0597">Phosphoprotein</keyword>
<keyword evidence="5" id="KW-0418">Kinase</keyword>
<dbReference type="Gene3D" id="3.30.565.10">
    <property type="entry name" value="Histidine kinase-like ATPase, C-terminal domain"/>
    <property type="match status" value="1"/>
</dbReference>
<dbReference type="InterPro" id="IPR011006">
    <property type="entry name" value="CheY-like_superfamily"/>
</dbReference>
<dbReference type="SMART" id="SM00388">
    <property type="entry name" value="HisKA"/>
    <property type="match status" value="1"/>
</dbReference>
<sequence length="582" mass="63840">MSKAYEAHATVICDAVCKFLIATVMGRLHIHNMSNESFVKFVLGHETKTSDSIKQFLRYVCHEVRVPLNSLSIGVDTIMSSEPNLTEFGHEVVATMQESVSYMNDTLNDVLSLQKIEEGRFDLAPREFDLADMLRATSSNFESWAKDRGVELILDLATPPAKDIPLNNIPLAKKFSIAPLYAASGLLADSVRLRQVCANFISNAIKFSAKNSRIFITAGLRELKDDEPRLLPQALGLKWESHYEVTNNGIYDSEEFEAFIAVRDEGAGISLANQKRLFQAFVQIRPGDLQSGRGTGLGLAITKRITELHAGHIGVFSPGEGLGSTFFITIRLGASRGVSLVQQSDTPLNSPSLSTKNLSSASTPSKNESTTVDQSKNRCTKKKDIHANRRILYDIAQKQSRKIRVLVTDDVASNRRLIAASLSRIGLDVQQRENGREAVDAVVQAANANKPYDIAFMDVVMPVLDGQAATAELRTLGHKDLIIIALTGNAFDEDRKNLFTAGCNDVLTKPCTLGILRNCLRDWKVLPPLSADKDLANAPNKRVCANTTSAPTPSNSDTTNTISDHTEKINPNLLHHQISSNN</sequence>